<keyword evidence="1" id="KW-1133">Transmembrane helix</keyword>
<comment type="caution">
    <text evidence="3">The sequence shown here is derived from an EMBL/GenBank/DDBJ whole genome shotgun (WGS) entry which is preliminary data.</text>
</comment>
<gene>
    <name evidence="3" type="ORF">GCM10022236_08160</name>
</gene>
<evidence type="ECO:0000256" key="1">
    <source>
        <dbReference type="SAM" id="Phobius"/>
    </source>
</evidence>
<feature type="domain" description="GP-PDE" evidence="2">
    <location>
        <begin position="62"/>
        <end position="302"/>
    </location>
</feature>
<dbReference type="InterPro" id="IPR006311">
    <property type="entry name" value="TAT_signal"/>
</dbReference>
<keyword evidence="1" id="KW-0812">Transmembrane</keyword>
<evidence type="ECO:0000259" key="2">
    <source>
        <dbReference type="PROSITE" id="PS51704"/>
    </source>
</evidence>
<keyword evidence="1" id="KW-0472">Membrane</keyword>
<dbReference type="SUPFAM" id="SSF51695">
    <property type="entry name" value="PLC-like phosphodiesterases"/>
    <property type="match status" value="1"/>
</dbReference>
<dbReference type="EMBL" id="BAABAB010000006">
    <property type="protein sequence ID" value="GAA3608881.1"/>
    <property type="molecule type" value="Genomic_DNA"/>
</dbReference>
<organism evidence="3 4">
    <name type="scientific">Microlunatus ginsengisoli</name>
    <dbReference type="NCBI Taxonomy" id="363863"/>
    <lineage>
        <taxon>Bacteria</taxon>
        <taxon>Bacillati</taxon>
        <taxon>Actinomycetota</taxon>
        <taxon>Actinomycetes</taxon>
        <taxon>Propionibacteriales</taxon>
        <taxon>Propionibacteriaceae</taxon>
        <taxon>Microlunatus</taxon>
    </lineage>
</organism>
<dbReference type="RefSeq" id="WP_344801814.1">
    <property type="nucleotide sequence ID" value="NZ_BAABAB010000006.1"/>
</dbReference>
<feature type="transmembrane region" description="Helical" evidence="1">
    <location>
        <begin position="20"/>
        <end position="42"/>
    </location>
</feature>
<dbReference type="Pfam" id="PF03009">
    <property type="entry name" value="GDPD"/>
    <property type="match status" value="1"/>
</dbReference>
<accession>A0ABP6ZI92</accession>
<sequence length="303" mass="32520">MSHLPQRPDVRQRSFGRRSFLAGALGAAVGTGLVAAGCAGIGGPASSRQPPATVSSLLADSPFYIAHRGGGGNWPEMTAYAYDQATRLPGLKAVEISVCLTADGILVCSHDATTKRMTGIDYQIGREQWSTLAPLMVTSVYTTDPTQPARPFSRFDEVIEAHIDHTVVFVEPKTPEALEPLMAKMAALGQPERVVWKQPINQENFARAKSHGFATWGYVLDEPGHTFAPRLAGFAASKDIDMLGAQRIQPDDFVSTVAKAASANGKKTIMWDIRSAEDRARALSLGCVGMMTSNIAEVPQIPL</sequence>
<dbReference type="InterPro" id="IPR017946">
    <property type="entry name" value="PLC-like_Pdiesterase_TIM-brl"/>
</dbReference>
<dbReference type="PROSITE" id="PS51318">
    <property type="entry name" value="TAT"/>
    <property type="match status" value="1"/>
</dbReference>
<dbReference type="Gene3D" id="3.20.20.190">
    <property type="entry name" value="Phosphatidylinositol (PI) phosphodiesterase"/>
    <property type="match status" value="1"/>
</dbReference>
<dbReference type="PANTHER" id="PTHR46211:SF14">
    <property type="entry name" value="GLYCEROPHOSPHODIESTER PHOSPHODIESTERASE"/>
    <property type="match status" value="1"/>
</dbReference>
<dbReference type="InterPro" id="IPR030395">
    <property type="entry name" value="GP_PDE_dom"/>
</dbReference>
<evidence type="ECO:0000313" key="3">
    <source>
        <dbReference type="EMBL" id="GAA3608881.1"/>
    </source>
</evidence>
<reference evidence="4" key="1">
    <citation type="journal article" date="2019" name="Int. J. Syst. Evol. Microbiol.">
        <title>The Global Catalogue of Microorganisms (GCM) 10K type strain sequencing project: providing services to taxonomists for standard genome sequencing and annotation.</title>
        <authorList>
            <consortium name="The Broad Institute Genomics Platform"/>
            <consortium name="The Broad Institute Genome Sequencing Center for Infectious Disease"/>
            <person name="Wu L."/>
            <person name="Ma J."/>
        </authorList>
    </citation>
    <scope>NUCLEOTIDE SEQUENCE [LARGE SCALE GENOMIC DNA]</scope>
    <source>
        <strain evidence="4">JCM 16929</strain>
    </source>
</reference>
<dbReference type="PANTHER" id="PTHR46211">
    <property type="entry name" value="GLYCEROPHOSPHORYL DIESTER PHOSPHODIESTERASE"/>
    <property type="match status" value="1"/>
</dbReference>
<proteinExistence type="predicted"/>
<protein>
    <recommendedName>
        <fullName evidence="2">GP-PDE domain-containing protein</fullName>
    </recommendedName>
</protein>
<name>A0ABP6ZI92_9ACTN</name>
<dbReference type="PROSITE" id="PS51704">
    <property type="entry name" value="GP_PDE"/>
    <property type="match status" value="1"/>
</dbReference>
<evidence type="ECO:0000313" key="4">
    <source>
        <dbReference type="Proteomes" id="UP001501490"/>
    </source>
</evidence>
<dbReference type="Proteomes" id="UP001501490">
    <property type="component" value="Unassembled WGS sequence"/>
</dbReference>
<keyword evidence="4" id="KW-1185">Reference proteome</keyword>